<dbReference type="Proteomes" id="UP000466514">
    <property type="component" value="Chromosome"/>
</dbReference>
<gene>
    <name evidence="3" type="ORF">MPSYJ_17500</name>
</gene>
<keyword evidence="4" id="KW-1185">Reference proteome</keyword>
<feature type="domain" description="Cupin type-2" evidence="2">
    <location>
        <begin position="52"/>
        <end position="122"/>
    </location>
</feature>
<organism evidence="3 4">
    <name type="scientific">Mycolicibacterium psychrotolerans</name>
    <dbReference type="NCBI Taxonomy" id="216929"/>
    <lineage>
        <taxon>Bacteria</taxon>
        <taxon>Bacillati</taxon>
        <taxon>Actinomycetota</taxon>
        <taxon>Actinomycetes</taxon>
        <taxon>Mycobacteriales</taxon>
        <taxon>Mycobacteriaceae</taxon>
        <taxon>Mycolicibacterium</taxon>
    </lineage>
</organism>
<dbReference type="InterPro" id="IPR013096">
    <property type="entry name" value="Cupin_2"/>
</dbReference>
<feature type="signal peptide" evidence="1">
    <location>
        <begin position="1"/>
        <end position="27"/>
    </location>
</feature>
<accession>A0A7I7MAB5</accession>
<dbReference type="EMBL" id="AP022574">
    <property type="protein sequence ID" value="BBX68289.1"/>
    <property type="molecule type" value="Genomic_DNA"/>
</dbReference>
<evidence type="ECO:0000256" key="1">
    <source>
        <dbReference type="SAM" id="SignalP"/>
    </source>
</evidence>
<evidence type="ECO:0000313" key="3">
    <source>
        <dbReference type="EMBL" id="BBX68289.1"/>
    </source>
</evidence>
<protein>
    <submittedName>
        <fullName evidence="3">Cupin</fullName>
    </submittedName>
</protein>
<keyword evidence="1" id="KW-0732">Signal</keyword>
<proteinExistence type="predicted"/>
<evidence type="ECO:0000259" key="2">
    <source>
        <dbReference type="Pfam" id="PF07883"/>
    </source>
</evidence>
<reference evidence="3 4" key="1">
    <citation type="journal article" date="2019" name="Emerg. Microbes Infect.">
        <title>Comprehensive subspecies identification of 175 nontuberculous mycobacteria species based on 7547 genomic profiles.</title>
        <authorList>
            <person name="Matsumoto Y."/>
            <person name="Kinjo T."/>
            <person name="Motooka D."/>
            <person name="Nabeya D."/>
            <person name="Jung N."/>
            <person name="Uechi K."/>
            <person name="Horii T."/>
            <person name="Iida T."/>
            <person name="Fujita J."/>
            <person name="Nakamura S."/>
        </authorList>
    </citation>
    <scope>NUCLEOTIDE SEQUENCE [LARGE SCALE GENOMIC DNA]</scope>
    <source>
        <strain evidence="3 4">JCM 13323</strain>
    </source>
</reference>
<dbReference type="AlphaFoldDB" id="A0A7I7MAB5"/>
<dbReference type="InterPro" id="IPR011051">
    <property type="entry name" value="RmlC_Cupin_sf"/>
</dbReference>
<dbReference type="KEGG" id="mpsc:MPSYJ_17500"/>
<dbReference type="SUPFAM" id="SSF51182">
    <property type="entry name" value="RmlC-like cupins"/>
    <property type="match status" value="1"/>
</dbReference>
<feature type="chain" id="PRO_5029890596" evidence="1">
    <location>
        <begin position="28"/>
        <end position="154"/>
    </location>
</feature>
<dbReference type="RefSeq" id="WP_163721692.1">
    <property type="nucleotide sequence ID" value="NZ_AP022574.1"/>
</dbReference>
<evidence type="ECO:0000313" key="4">
    <source>
        <dbReference type="Proteomes" id="UP000466514"/>
    </source>
</evidence>
<dbReference type="Pfam" id="PF07883">
    <property type="entry name" value="Cupin_2"/>
    <property type="match status" value="1"/>
</dbReference>
<sequence length="154" mass="15494">MGQTRRRCATVPALAALLMAAPGGASATPGAGVDAVTLSDSTADNSHYVAKLLTIAPGGGTGWHFHPGDVFGVVRSGTLTHYAADCSVDGMYPAGSTITERSGPGYVHAGRNEGPDPLVMWVLYVNPVLDPADPVGVPLVVDAADPGCPMPGSG</sequence>
<name>A0A7I7MAB5_9MYCO</name>
<dbReference type="InterPro" id="IPR014710">
    <property type="entry name" value="RmlC-like_jellyroll"/>
</dbReference>
<dbReference type="Gene3D" id="2.60.120.10">
    <property type="entry name" value="Jelly Rolls"/>
    <property type="match status" value="1"/>
</dbReference>